<evidence type="ECO:0000256" key="13">
    <source>
        <dbReference type="PROSITE-ProRule" id="PRU00560"/>
    </source>
</evidence>
<dbReference type="Pfam" id="PF21196">
    <property type="entry name" value="PcrA_UvrD_tudor"/>
    <property type="match status" value="1"/>
</dbReference>
<dbReference type="Gene3D" id="3.40.50.300">
    <property type="entry name" value="P-loop containing nucleotide triphosphate hydrolases"/>
    <property type="match status" value="2"/>
</dbReference>
<dbReference type="FunFam" id="1.10.10.160:FF:000001">
    <property type="entry name" value="ATP-dependent DNA helicase"/>
    <property type="match status" value="1"/>
</dbReference>
<dbReference type="GO" id="GO:0033202">
    <property type="term" value="C:DNA helicase complex"/>
    <property type="evidence" value="ECO:0007669"/>
    <property type="project" value="TreeGrafter"/>
</dbReference>
<feature type="compositionally biased region" description="Polar residues" evidence="14">
    <location>
        <begin position="90"/>
        <end position="105"/>
    </location>
</feature>
<evidence type="ECO:0000313" key="18">
    <source>
        <dbReference type="Proteomes" id="UP001281731"/>
    </source>
</evidence>
<keyword evidence="5 13" id="KW-0067">ATP-binding</keyword>
<evidence type="ECO:0000256" key="9">
    <source>
        <dbReference type="ARBA" id="ARBA00034808"/>
    </source>
</evidence>
<dbReference type="InterPro" id="IPR000212">
    <property type="entry name" value="DNA_helicase_UvrD/REP"/>
</dbReference>
<feature type="compositionally biased region" description="Polar residues" evidence="14">
    <location>
        <begin position="823"/>
        <end position="834"/>
    </location>
</feature>
<dbReference type="Gene3D" id="1.10.486.10">
    <property type="entry name" value="PCRA, domain 4"/>
    <property type="match status" value="1"/>
</dbReference>
<dbReference type="PROSITE" id="PS51198">
    <property type="entry name" value="UVRD_HELICASE_ATP_BIND"/>
    <property type="match status" value="1"/>
</dbReference>
<evidence type="ECO:0000259" key="16">
    <source>
        <dbReference type="PROSITE" id="PS51217"/>
    </source>
</evidence>
<dbReference type="PANTHER" id="PTHR11070">
    <property type="entry name" value="UVRD / RECB / PCRA DNA HELICASE FAMILY MEMBER"/>
    <property type="match status" value="1"/>
</dbReference>
<evidence type="ECO:0000256" key="5">
    <source>
        <dbReference type="ARBA" id="ARBA00022840"/>
    </source>
</evidence>
<feature type="binding site" evidence="13">
    <location>
        <begin position="146"/>
        <end position="153"/>
    </location>
    <ligand>
        <name>ATP</name>
        <dbReference type="ChEBI" id="CHEBI:30616"/>
    </ligand>
</feature>
<dbReference type="GO" id="GO:0009314">
    <property type="term" value="P:response to radiation"/>
    <property type="evidence" value="ECO:0007669"/>
    <property type="project" value="UniProtKB-ARBA"/>
</dbReference>
<feature type="region of interest" description="Disordered" evidence="14">
    <location>
        <begin position="1"/>
        <end position="107"/>
    </location>
</feature>
<comment type="similarity">
    <text evidence="1">Belongs to the helicase family. UvrD subfamily.</text>
</comment>
<feature type="compositionally biased region" description="Low complexity" evidence="14">
    <location>
        <begin position="77"/>
        <end position="89"/>
    </location>
</feature>
<dbReference type="InterPro" id="IPR013986">
    <property type="entry name" value="DExx_box_DNA_helicase_dom_sf"/>
</dbReference>
<evidence type="ECO:0000256" key="14">
    <source>
        <dbReference type="SAM" id="MobiDB-lite"/>
    </source>
</evidence>
<evidence type="ECO:0000256" key="12">
    <source>
        <dbReference type="ARBA" id="ARBA00077374"/>
    </source>
</evidence>
<dbReference type="CDD" id="cd17932">
    <property type="entry name" value="DEXQc_UvrD"/>
    <property type="match status" value="1"/>
</dbReference>
<dbReference type="FunFam" id="1.10.486.10:FF:000003">
    <property type="entry name" value="ATP-dependent DNA helicase"/>
    <property type="match status" value="1"/>
</dbReference>
<dbReference type="EMBL" id="JAWNGC010000003">
    <property type="protein sequence ID" value="MDY5154808.1"/>
    <property type="molecule type" value="Genomic_DNA"/>
</dbReference>
<dbReference type="AlphaFoldDB" id="A0AAW9HUT0"/>
<evidence type="ECO:0000256" key="8">
    <source>
        <dbReference type="ARBA" id="ARBA00034617"/>
    </source>
</evidence>
<dbReference type="Pfam" id="PF00580">
    <property type="entry name" value="UvrD-helicase"/>
    <property type="match status" value="1"/>
</dbReference>
<keyword evidence="3 13" id="KW-0378">Hydrolase</keyword>
<feature type="domain" description="UvrD-like helicase C-terminal" evidence="16">
    <location>
        <begin position="410"/>
        <end position="695"/>
    </location>
</feature>
<gene>
    <name evidence="17" type="ORF">R6G80_03590</name>
</gene>
<dbReference type="InterPro" id="IPR027417">
    <property type="entry name" value="P-loop_NTPase"/>
</dbReference>
<evidence type="ECO:0000256" key="11">
    <source>
        <dbReference type="ARBA" id="ARBA00067565"/>
    </source>
</evidence>
<dbReference type="GO" id="GO:0000725">
    <property type="term" value="P:recombinational repair"/>
    <property type="evidence" value="ECO:0007669"/>
    <property type="project" value="TreeGrafter"/>
</dbReference>
<evidence type="ECO:0000256" key="10">
    <source>
        <dbReference type="ARBA" id="ARBA00048988"/>
    </source>
</evidence>
<dbReference type="SUPFAM" id="SSF52540">
    <property type="entry name" value="P-loop containing nucleoside triphosphate hydrolases"/>
    <property type="match status" value="1"/>
</dbReference>
<dbReference type="EC" id="5.6.2.4" evidence="9"/>
<comment type="catalytic activity">
    <reaction evidence="10">
        <text>ATP + H2O = ADP + phosphate + H(+)</text>
        <dbReference type="Rhea" id="RHEA:13065"/>
        <dbReference type="ChEBI" id="CHEBI:15377"/>
        <dbReference type="ChEBI" id="CHEBI:15378"/>
        <dbReference type="ChEBI" id="CHEBI:30616"/>
        <dbReference type="ChEBI" id="CHEBI:43474"/>
        <dbReference type="ChEBI" id="CHEBI:456216"/>
        <dbReference type="EC" id="5.6.2.4"/>
    </reaction>
</comment>
<dbReference type="PANTHER" id="PTHR11070:SF2">
    <property type="entry name" value="ATP-DEPENDENT DNA HELICASE SRS2"/>
    <property type="match status" value="1"/>
</dbReference>
<evidence type="ECO:0000256" key="1">
    <source>
        <dbReference type="ARBA" id="ARBA00009922"/>
    </source>
</evidence>
<dbReference type="Pfam" id="PF13361">
    <property type="entry name" value="UvrD_C"/>
    <property type="match status" value="1"/>
</dbReference>
<dbReference type="Proteomes" id="UP001281731">
    <property type="component" value="Unassembled WGS sequence"/>
</dbReference>
<keyword evidence="4 13" id="KW-0347">Helicase</keyword>
<protein>
    <recommendedName>
        <fullName evidence="11">ATP-dependent DNA helicase UvrD1</fullName>
        <ecNumber evidence="9">5.6.2.4</ecNumber>
    </recommendedName>
    <alternativeName>
        <fullName evidence="12">DNA 3'-5' helicase UvrD1</fullName>
    </alternativeName>
</protein>
<feature type="domain" description="UvrD-like helicase ATP-binding" evidence="15">
    <location>
        <begin position="125"/>
        <end position="409"/>
    </location>
</feature>
<proteinExistence type="inferred from homology"/>
<dbReference type="InterPro" id="IPR014016">
    <property type="entry name" value="UvrD-like_ATP-bd"/>
</dbReference>
<evidence type="ECO:0000256" key="4">
    <source>
        <dbReference type="ARBA" id="ARBA00022806"/>
    </source>
</evidence>
<keyword evidence="2 13" id="KW-0547">Nucleotide-binding</keyword>
<feature type="region of interest" description="Disordered" evidence="14">
    <location>
        <begin position="820"/>
        <end position="850"/>
    </location>
</feature>
<organism evidence="17 18">
    <name type="scientific">Actinotignum urinale</name>
    <dbReference type="NCBI Taxonomy" id="190146"/>
    <lineage>
        <taxon>Bacteria</taxon>
        <taxon>Bacillati</taxon>
        <taxon>Actinomycetota</taxon>
        <taxon>Actinomycetes</taxon>
        <taxon>Actinomycetales</taxon>
        <taxon>Actinomycetaceae</taxon>
        <taxon>Actinotignum</taxon>
    </lineage>
</organism>
<keyword evidence="6" id="KW-0238">DNA-binding</keyword>
<dbReference type="PROSITE" id="PS51217">
    <property type="entry name" value="UVRD_HELICASE_CTER"/>
    <property type="match status" value="1"/>
</dbReference>
<evidence type="ECO:0000313" key="17">
    <source>
        <dbReference type="EMBL" id="MDY5154808.1"/>
    </source>
</evidence>
<evidence type="ECO:0000256" key="7">
    <source>
        <dbReference type="ARBA" id="ARBA00023235"/>
    </source>
</evidence>
<evidence type="ECO:0000256" key="6">
    <source>
        <dbReference type="ARBA" id="ARBA00023125"/>
    </source>
</evidence>
<dbReference type="Gene3D" id="1.10.10.160">
    <property type="match status" value="1"/>
</dbReference>
<feature type="compositionally biased region" description="Basic and acidic residues" evidence="14">
    <location>
        <begin position="63"/>
        <end position="76"/>
    </location>
</feature>
<dbReference type="GO" id="GO:0003677">
    <property type="term" value="F:DNA binding"/>
    <property type="evidence" value="ECO:0007669"/>
    <property type="project" value="UniProtKB-KW"/>
</dbReference>
<dbReference type="GO" id="GO:0043138">
    <property type="term" value="F:3'-5' DNA helicase activity"/>
    <property type="evidence" value="ECO:0007669"/>
    <property type="project" value="UniProtKB-EC"/>
</dbReference>
<dbReference type="InterPro" id="IPR014017">
    <property type="entry name" value="DNA_helicase_UvrD-like_C"/>
</dbReference>
<dbReference type="GO" id="GO:0005829">
    <property type="term" value="C:cytosol"/>
    <property type="evidence" value="ECO:0007669"/>
    <property type="project" value="TreeGrafter"/>
</dbReference>
<dbReference type="GO" id="GO:0005524">
    <property type="term" value="F:ATP binding"/>
    <property type="evidence" value="ECO:0007669"/>
    <property type="project" value="UniProtKB-UniRule"/>
</dbReference>
<feature type="region of interest" description="Disordered" evidence="14">
    <location>
        <begin position="874"/>
        <end position="893"/>
    </location>
</feature>
<dbReference type="CDD" id="cd18807">
    <property type="entry name" value="SF1_C_UvrD"/>
    <property type="match status" value="1"/>
</dbReference>
<reference evidence="17" key="1">
    <citation type="submission" date="2023-10" db="EMBL/GenBank/DDBJ databases">
        <title>Whole Genome based description of the genera Actinobaculum and Actinotignum reveals a complex phylogenetic relationship within the species included in the genus Actinotignum.</title>
        <authorList>
            <person name="Jensen C.S."/>
            <person name="Dargis R."/>
            <person name="Kemp M."/>
            <person name="Christensen J.J."/>
        </authorList>
    </citation>
    <scope>NUCLEOTIDE SEQUENCE</scope>
    <source>
        <strain evidence="17">SLA_B511</strain>
    </source>
</reference>
<keyword evidence="7" id="KW-0413">Isomerase</keyword>
<sequence length="946" mass="104550">MADNSQNSFEDALARLKKRMEKAQLPNTQVGFGSGATPPASHYGRRGHSDENNWKSKIPSHITGDKTGHKTGDKTGETTGNKTGNKTGENSSYQSAQPVSHNDGAQVSVGKQHGVDHVAAVHILEGLNDQQREAVMHGEEPLLVVAGAGSGKTRVLTSRIAYLIATGRARPHEILAITFTNKAAREMRERLWSMLGGLAKNMRIATFHSACVRILREEHKSAGLRSSFTIYDAQDAQRLMNMVCREENIDIRSYPAKTLYHKVSNLKDELITPSEQSQRAKNQEEQVLAQAYSAYQDRLNAANAVDFDDLIMRTVQMFQNNPELADSYRMRYKFILVDEYQDTNHAQYVLVKTLTGDASTPHRAQLTVVGDADQSIYAFRGATIRNIEDFEHDFTDARTVMLEQNYRSTQNILSAANAVIANNYGRRAKKLWTDSGSGAKIVGYVADAESDEARFVVEEIDNLRDAHGYAYKDFAVFYRTNAQSRALEDMFVRTGIPYRIIGGTRFYERKEIKDALAYLQAAMNPDDTVSIRRVLNEPKRGLGAKAEEHVANHAVKWGISFGAALQDVAHPAERGEVTGLTPRARTSMSAFATVLEETRALAETGASPADVLDKALDDSGYVEALQKSSDPQDMSRLENLAELHSVAIEFGAQNPEADITDWLDQLSLVSDTDKLEDTGEQEGEVTLMTVHTAKGLEFPVVFVTGLEDGTFPHIRSLGDEDELAEERRLAYVALTRARQRLYLSRAATRSSWGAPQEFPPSRFLQEIPGELMEWRREESSQDILRRSAGYGGYDDGDDYGEMYGSYGGWGSRGTRRGFSSGYDSQSYGDNSQRSSRMRGGLSGEYSERGSLYRDDDNEDFEIVIGSGRRKMVGAKKVNASPGNTSEQDADGRKGLKVGDKVTHKSFGTGKIVSFDGSGKGTVAKVAFSGGATKRLMLRFAPLKKVE</sequence>
<dbReference type="GO" id="GO:0016787">
    <property type="term" value="F:hydrolase activity"/>
    <property type="evidence" value="ECO:0007669"/>
    <property type="project" value="UniProtKB-UniRule"/>
</dbReference>
<evidence type="ECO:0000256" key="3">
    <source>
        <dbReference type="ARBA" id="ARBA00022801"/>
    </source>
</evidence>
<accession>A0AAW9HUT0</accession>
<dbReference type="RefSeq" id="WP_320756434.1">
    <property type="nucleotide sequence ID" value="NZ_JAWNGC010000003.1"/>
</dbReference>
<evidence type="ECO:0000259" key="15">
    <source>
        <dbReference type="PROSITE" id="PS51198"/>
    </source>
</evidence>
<name>A0AAW9HUT0_9ACTO</name>
<comment type="caution">
    <text evidence="17">The sequence shown here is derived from an EMBL/GenBank/DDBJ whole genome shotgun (WGS) entry which is preliminary data.</text>
</comment>
<evidence type="ECO:0000256" key="2">
    <source>
        <dbReference type="ARBA" id="ARBA00022741"/>
    </source>
</evidence>
<comment type="catalytic activity">
    <reaction evidence="8">
        <text>Couples ATP hydrolysis with the unwinding of duplex DNA by translocating in the 3'-5' direction.</text>
        <dbReference type="EC" id="5.6.2.4"/>
    </reaction>
</comment>